<dbReference type="EMBL" id="JAFHKK010000005">
    <property type="protein sequence ID" value="MBN2963887.1"/>
    <property type="molecule type" value="Genomic_DNA"/>
</dbReference>
<dbReference type="Proteomes" id="UP000703590">
    <property type="component" value="Unassembled WGS sequence"/>
</dbReference>
<name>A0ABS2WQM9_9BACT</name>
<dbReference type="SUPFAM" id="SSF109604">
    <property type="entry name" value="HD-domain/PDEase-like"/>
    <property type="match status" value="1"/>
</dbReference>
<evidence type="ECO:0000313" key="2">
    <source>
        <dbReference type="EMBL" id="MBN2963887.1"/>
    </source>
</evidence>
<gene>
    <name evidence="2" type="ORF">JWV37_03755</name>
</gene>
<proteinExistence type="predicted"/>
<keyword evidence="3" id="KW-1185">Reference proteome</keyword>
<reference evidence="2" key="2">
    <citation type="submission" date="2021-02" db="EMBL/GenBank/DDBJ databases">
        <authorList>
            <person name="Merkel A.Y."/>
        </authorList>
    </citation>
    <scope>NUCLEOTIDE SEQUENCE</scope>
    <source>
        <strain evidence="2">T05b</strain>
    </source>
</reference>
<protein>
    <submittedName>
        <fullName evidence="2">HDOD domain-containing protein</fullName>
    </submittedName>
</protein>
<organism evidence="2 3">
    <name type="scientific">Sulfurospirillum tamanense</name>
    <dbReference type="NCBI Taxonomy" id="2813362"/>
    <lineage>
        <taxon>Bacteria</taxon>
        <taxon>Pseudomonadati</taxon>
        <taxon>Campylobacterota</taxon>
        <taxon>Epsilonproteobacteria</taxon>
        <taxon>Campylobacterales</taxon>
        <taxon>Sulfurospirillaceae</taxon>
        <taxon>Sulfurospirillum</taxon>
    </lineage>
</organism>
<accession>A0ABS2WQM9</accession>
<evidence type="ECO:0000313" key="3">
    <source>
        <dbReference type="Proteomes" id="UP000703590"/>
    </source>
</evidence>
<evidence type="ECO:0000259" key="1">
    <source>
        <dbReference type="Pfam" id="PF08668"/>
    </source>
</evidence>
<dbReference type="Pfam" id="PF08668">
    <property type="entry name" value="HDOD"/>
    <property type="match status" value="1"/>
</dbReference>
<reference evidence="2" key="1">
    <citation type="submission" date="2021-02" db="EMBL/GenBank/DDBJ databases">
        <title>Sulfurospirillum tamanensis sp. nov.</title>
        <authorList>
            <person name="Frolova A."/>
            <person name="Merkel A."/>
            <person name="Slobodkin A."/>
        </authorList>
    </citation>
    <scope>NUCLEOTIDE SEQUENCE</scope>
    <source>
        <strain evidence="2">T05b</strain>
    </source>
</reference>
<comment type="caution">
    <text evidence="2">The sequence shown here is derived from an EMBL/GenBank/DDBJ whole genome shotgun (WGS) entry which is preliminary data.</text>
</comment>
<feature type="domain" description="HDOD" evidence="1">
    <location>
        <begin position="15"/>
        <end position="200"/>
    </location>
</feature>
<dbReference type="RefSeq" id="WP_205458432.1">
    <property type="nucleotide sequence ID" value="NZ_JAFHKK010000005.1"/>
</dbReference>
<dbReference type="InterPro" id="IPR013976">
    <property type="entry name" value="HDOD"/>
</dbReference>
<dbReference type="Gene3D" id="1.10.3210.10">
    <property type="entry name" value="Hypothetical protein af1432"/>
    <property type="match status" value="1"/>
</dbReference>
<sequence length="262" mass="29780">MISSAALDHYVAQVPAIPKIVKACSKALSEGDLVKAADCAAQDDALLVYLREIVNKPIFGFRSEIKEARQIFGVLGLFRARQILYSYYTRLLMPKNWEVFALDSRTFQELQAQLIVKWEGVMAQLDCKNPEISKVASIIPAAIAACEAIFKHDVQTLRLLQAQKALSYEAILMRMTGFGFFDLACMIAKKWELSEEIIQFLKDLKTSKTDDNRVVFLQLLLQYELSREVFVKCGLNDFFEFSTDAKEKQIADFYTCISKLES</sequence>